<sequence>MTKYREILRLHSQGISQRGIASSCQCSRNTISAVLKRADECSISWPLQKDMSDGELQDILFPEKNITTSRKIPDCEYIHKEMAKSGVTLSLLWNEYCEQCRLGNEIPLMYSQFCRYYRKYANTTKATMHIVRKPGEQLEVDWAGQTAAIVDPNTGEIIDAYVFVAALSCSQYAYVEAFLSQNQECWITAHTNAYKFFGGVTRILVPDNLKTGVERVSWYTPIINKTYHEMAEHYGTASNSCPC</sequence>
<evidence type="ECO:0000313" key="3">
    <source>
        <dbReference type="Proteomes" id="UP000077407"/>
    </source>
</evidence>
<dbReference type="EMBL" id="LITT01000003">
    <property type="protein sequence ID" value="OAA91881.1"/>
    <property type="molecule type" value="Genomic_DNA"/>
</dbReference>
<dbReference type="PANTHER" id="PTHR35004:SF8">
    <property type="entry name" value="TRANSPOSASE RV3428C-RELATED"/>
    <property type="match status" value="1"/>
</dbReference>
<accession>A0A166SA18</accession>
<organism evidence="2 3">
    <name type="scientific">Clostridium ljungdahlii</name>
    <dbReference type="NCBI Taxonomy" id="1538"/>
    <lineage>
        <taxon>Bacteria</taxon>
        <taxon>Bacillati</taxon>
        <taxon>Bacillota</taxon>
        <taxon>Clostridia</taxon>
        <taxon>Eubacteriales</taxon>
        <taxon>Clostridiaceae</taxon>
        <taxon>Clostridium</taxon>
    </lineage>
</organism>
<gene>
    <name evidence="2" type="ORF">WY13_00283</name>
</gene>
<dbReference type="PANTHER" id="PTHR35004">
    <property type="entry name" value="TRANSPOSASE RV3428C-RELATED"/>
    <property type="match status" value="1"/>
</dbReference>
<dbReference type="AlphaFoldDB" id="A0A166SA18"/>
<dbReference type="PROSITE" id="PS50532">
    <property type="entry name" value="HTH_IS408"/>
    <property type="match status" value="1"/>
</dbReference>
<proteinExistence type="predicted"/>
<dbReference type="PATRIC" id="fig|1538.10.peg.768"/>
<dbReference type="Proteomes" id="UP000077407">
    <property type="component" value="Unassembled WGS sequence"/>
</dbReference>
<evidence type="ECO:0000313" key="2">
    <source>
        <dbReference type="EMBL" id="OAA91881.1"/>
    </source>
</evidence>
<feature type="domain" description="HTH IS408-type" evidence="1">
    <location>
        <begin position="4"/>
        <end position="82"/>
    </location>
</feature>
<comment type="caution">
    <text evidence="2">The sequence shown here is derived from an EMBL/GenBank/DDBJ whole genome shotgun (WGS) entry which is preliminary data.</text>
</comment>
<dbReference type="NCBIfam" id="NF033546">
    <property type="entry name" value="transpos_IS21"/>
    <property type="match status" value="1"/>
</dbReference>
<dbReference type="InterPro" id="IPR017895">
    <property type="entry name" value="HTH_IS408/IS1162_type"/>
</dbReference>
<name>A0A166SA18_9CLOT</name>
<reference evidence="2 3" key="1">
    <citation type="journal article" date="2015" name="Biotechnol. Bioeng.">
        <title>Genome sequence and phenotypic characterization of Caulobacter segnis.</title>
        <authorList>
            <person name="Patel S."/>
            <person name="Fletcher B."/>
            <person name="Scott D.C."/>
            <person name="Ely B."/>
        </authorList>
    </citation>
    <scope>NUCLEOTIDE SEQUENCE [LARGE SCALE GENOMIC DNA]</scope>
    <source>
        <strain evidence="2 3">ERI-2</strain>
    </source>
</reference>
<protein>
    <submittedName>
        <fullName evidence="2">Integrase core domain protein</fullName>
    </submittedName>
</protein>
<evidence type="ECO:0000259" key="1">
    <source>
        <dbReference type="PROSITE" id="PS50532"/>
    </source>
</evidence>